<gene>
    <name evidence="3" type="ORF">LSCM4_00905</name>
</gene>
<evidence type="ECO:0000313" key="4">
    <source>
        <dbReference type="Proteomes" id="UP000674143"/>
    </source>
</evidence>
<dbReference type="SMR" id="A0A836G4H3"/>
<feature type="region of interest" description="Disordered" evidence="2">
    <location>
        <begin position="129"/>
        <end position="150"/>
    </location>
</feature>
<dbReference type="EMBL" id="JAFHLR010000034">
    <property type="protein sequence ID" value="KAG5467821.1"/>
    <property type="molecule type" value="Genomic_DNA"/>
</dbReference>
<feature type="compositionally biased region" description="Low complexity" evidence="2">
    <location>
        <begin position="136"/>
        <end position="149"/>
    </location>
</feature>
<proteinExistence type="predicted"/>
<name>A0A836G4H3_9TRYP</name>
<comment type="caution">
    <text evidence="3">The sequence shown here is derived from an EMBL/GenBank/DDBJ whole genome shotgun (WGS) entry which is preliminary data.</text>
</comment>
<dbReference type="Proteomes" id="UP000674143">
    <property type="component" value="Unassembled WGS sequence"/>
</dbReference>
<dbReference type="GeneID" id="92356907"/>
<feature type="coiled-coil region" evidence="1">
    <location>
        <begin position="226"/>
        <end position="309"/>
    </location>
</feature>
<protein>
    <submittedName>
        <fullName evidence="3">Uncharacterized protein</fullName>
    </submittedName>
</protein>
<organism evidence="3 4">
    <name type="scientific">Leishmania orientalis</name>
    <dbReference type="NCBI Taxonomy" id="2249476"/>
    <lineage>
        <taxon>Eukaryota</taxon>
        <taxon>Discoba</taxon>
        <taxon>Euglenozoa</taxon>
        <taxon>Kinetoplastea</taxon>
        <taxon>Metakinetoplastina</taxon>
        <taxon>Trypanosomatida</taxon>
        <taxon>Trypanosomatidae</taxon>
        <taxon>Leishmaniinae</taxon>
        <taxon>Leishmania</taxon>
    </lineage>
</organism>
<feature type="region of interest" description="Disordered" evidence="2">
    <location>
        <begin position="1"/>
        <end position="45"/>
    </location>
</feature>
<dbReference type="AlphaFoldDB" id="A0A836G4H3"/>
<sequence>MSSMFRAHRPAGPGRAYWSEPSSLSASSRRAAKPEEQPKRCRSPCEDEVAVKTLLARKRDLQSRVRQQIEVLSGLESNALDFYYTHTIRFEPLLESAWHTAAAVPATGGDGVWEGLAELFPELKTTTTLTGASRESISSPTQDSTPSQPLAVPAKTRYYYDSALMRLYREVAFQEKGLAHKYSSEKARVEAAELSVQRDIIDGSLAKQLETEQEEQESLRKLIDSRNEVMAQCAAHEQSVQAAEERMKEIERAREACLARKTVLEARKQEQMNNAERIKEEVSGFRQSVEAAARELEKRRLINRSLEDEISRRRAAMKRRKKE</sequence>
<evidence type="ECO:0000313" key="3">
    <source>
        <dbReference type="EMBL" id="KAG5467821.1"/>
    </source>
</evidence>
<keyword evidence="4" id="KW-1185">Reference proteome</keyword>
<dbReference type="KEGG" id="loi:92356907"/>
<accession>A0A836G4H3</accession>
<evidence type="ECO:0000256" key="2">
    <source>
        <dbReference type="SAM" id="MobiDB-lite"/>
    </source>
</evidence>
<feature type="compositionally biased region" description="Basic and acidic residues" evidence="2">
    <location>
        <begin position="32"/>
        <end position="45"/>
    </location>
</feature>
<evidence type="ECO:0000256" key="1">
    <source>
        <dbReference type="SAM" id="Coils"/>
    </source>
</evidence>
<reference evidence="4" key="1">
    <citation type="journal article" date="2021" name="Microbiol. Resour. Announc.">
        <title>LGAAP: Leishmaniinae Genome Assembly and Annotation Pipeline.</title>
        <authorList>
            <person name="Almutairi H."/>
            <person name="Urbaniak M.D."/>
            <person name="Bates M.D."/>
            <person name="Jariyapan N."/>
            <person name="Kwakye-Nuako G."/>
            <person name="Thomaz-Soccol V."/>
            <person name="Al-Salem W.S."/>
            <person name="Dillon R.J."/>
            <person name="Bates P.A."/>
            <person name="Gatherer D."/>
        </authorList>
    </citation>
    <scope>NUCLEOTIDE SEQUENCE [LARGE SCALE GENOMIC DNA]</scope>
</reference>
<dbReference type="RefSeq" id="XP_067059623.1">
    <property type="nucleotide sequence ID" value="XM_067202973.1"/>
</dbReference>
<reference evidence="4" key="2">
    <citation type="journal article" date="2021" name="Sci. Data">
        <title>Chromosome-scale genome sequencing, assembly and annotation of six genomes from subfamily Leishmaniinae.</title>
        <authorList>
            <person name="Almutairi H."/>
            <person name="Urbaniak M.D."/>
            <person name="Bates M.D."/>
            <person name="Jariyapan N."/>
            <person name="Kwakye-Nuako G."/>
            <person name="Thomaz Soccol V."/>
            <person name="Al-Salem W.S."/>
            <person name="Dillon R.J."/>
            <person name="Bates P.A."/>
            <person name="Gatherer D."/>
        </authorList>
    </citation>
    <scope>NUCLEOTIDE SEQUENCE [LARGE SCALE GENOMIC DNA]</scope>
</reference>
<keyword evidence="1" id="KW-0175">Coiled coil</keyword>